<proteinExistence type="predicted"/>
<dbReference type="OrthoDB" id="122134at2759"/>
<accession>A0A8T1UCG1</accession>
<sequence>MAMFTWLIDIAITNSHTLLKTVRPAAVSGVELREFKRRLADSLTKLKKRNKQRRELQQQKSVFVRLLMTLSNIKKKAKYGCTKCDRGFHVECFIAFHHRAVLKNSPQLRASLEAVC</sequence>
<dbReference type="AlphaFoldDB" id="A0A8T1UCG1"/>
<gene>
    <name evidence="1" type="ORF">JG687_00010384</name>
</gene>
<organism evidence="1 2">
    <name type="scientific">Phytophthora cactorum</name>
    <dbReference type="NCBI Taxonomy" id="29920"/>
    <lineage>
        <taxon>Eukaryota</taxon>
        <taxon>Sar</taxon>
        <taxon>Stramenopiles</taxon>
        <taxon>Oomycota</taxon>
        <taxon>Peronosporomycetes</taxon>
        <taxon>Peronosporales</taxon>
        <taxon>Peronosporaceae</taxon>
        <taxon>Phytophthora</taxon>
    </lineage>
</organism>
<name>A0A8T1UCG1_9STRA</name>
<comment type="caution">
    <text evidence="1">The sequence shown here is derived from an EMBL/GenBank/DDBJ whole genome shotgun (WGS) entry which is preliminary data.</text>
</comment>
<reference evidence="1" key="1">
    <citation type="submission" date="2021-01" db="EMBL/GenBank/DDBJ databases">
        <title>Phytophthora aleatoria, a newly-described species from Pinus radiata is distinct from Phytophthora cactorum isolates based on comparative genomics.</title>
        <authorList>
            <person name="Mcdougal R."/>
            <person name="Panda P."/>
            <person name="Williams N."/>
            <person name="Studholme D.J."/>
        </authorList>
    </citation>
    <scope>NUCLEOTIDE SEQUENCE</scope>
    <source>
        <strain evidence="1">NZFS 3830</strain>
    </source>
</reference>
<evidence type="ECO:0000313" key="2">
    <source>
        <dbReference type="Proteomes" id="UP000688947"/>
    </source>
</evidence>
<protein>
    <recommendedName>
        <fullName evidence="3">PiggyBac transposable element-derived protein domain-containing protein</fullName>
    </recommendedName>
</protein>
<evidence type="ECO:0000313" key="1">
    <source>
        <dbReference type="EMBL" id="KAG6956803.1"/>
    </source>
</evidence>
<dbReference type="EMBL" id="JAENGZ010000585">
    <property type="protein sequence ID" value="KAG6956803.1"/>
    <property type="molecule type" value="Genomic_DNA"/>
</dbReference>
<dbReference type="VEuPathDB" id="FungiDB:PC110_g21771"/>
<evidence type="ECO:0008006" key="3">
    <source>
        <dbReference type="Google" id="ProtNLM"/>
    </source>
</evidence>
<dbReference type="Proteomes" id="UP000688947">
    <property type="component" value="Unassembled WGS sequence"/>
</dbReference>